<evidence type="ECO:0000313" key="5">
    <source>
        <dbReference type="Proteomes" id="UP000477680"/>
    </source>
</evidence>
<dbReference type="EMBL" id="CP048711">
    <property type="protein sequence ID" value="QIB65007.1"/>
    <property type="molecule type" value="Genomic_DNA"/>
</dbReference>
<dbReference type="InterPro" id="IPR048020">
    <property type="entry name" value="Transpos_IS3"/>
</dbReference>
<dbReference type="SUPFAM" id="SSF46689">
    <property type="entry name" value="Homeodomain-like"/>
    <property type="match status" value="1"/>
</dbReference>
<dbReference type="Pfam" id="PF01527">
    <property type="entry name" value="HTH_Tnp_1"/>
    <property type="match status" value="1"/>
</dbReference>
<evidence type="ECO:0000313" key="3">
    <source>
        <dbReference type="EMBL" id="QIB65007.1"/>
    </source>
</evidence>
<dbReference type="Pfam" id="PF13333">
    <property type="entry name" value="rve_2"/>
    <property type="match status" value="1"/>
</dbReference>
<evidence type="ECO:0000256" key="1">
    <source>
        <dbReference type="ARBA" id="ARBA00009964"/>
    </source>
</evidence>
<dbReference type="InterPro" id="IPR012337">
    <property type="entry name" value="RNaseH-like_sf"/>
</dbReference>
<sequence>MPRYTQPRRTWQYTNEFKVKAVELSHLEDVKVQEVARTLDIHPFMLSRWRKEYREGKIVADKRRKLTGLGKEKKQLDRLKKLERENARLRQENDLPKKVATVSGGTTSERFGFVQRHGKRLGVRYLCNWLGVSRTGYYDWLKRRPSNRAREDVELSQKIVEIHAASREIYGSPRIHRSLQAQGTSVSAKRVARLMRDMGIKGRVVTVTRRAPRLRRFQQAGENLRLQEATPVRSDQQWVADLTYIKVGSQYQYLITIMDVFSRRILGWSLSRSRTVDDVLPLLKRVIARRQPRSGLIFHTDRGIEFMAYAIQDELEKHGIRKSYNRLGYCTDNAHMESFYHSLKGELIRGRKFDDEPALRSALAWYVDGFYNRTRLHSGIGYKSPIHYEARAA</sequence>
<proteinExistence type="inferred from homology"/>
<protein>
    <submittedName>
        <fullName evidence="4">IS3 family transposase</fullName>
    </submittedName>
</protein>
<dbReference type="PANTHER" id="PTHR46889">
    <property type="entry name" value="TRANSPOSASE INSF FOR INSERTION SEQUENCE IS3B-RELATED"/>
    <property type="match status" value="1"/>
</dbReference>
<dbReference type="GO" id="GO:0004803">
    <property type="term" value="F:transposase activity"/>
    <property type="evidence" value="ECO:0007669"/>
    <property type="project" value="InterPro"/>
</dbReference>
<dbReference type="EMBL" id="CP048711">
    <property type="protein sequence ID" value="QIB66959.1"/>
    <property type="molecule type" value="Genomic_DNA"/>
</dbReference>
<dbReference type="Pfam" id="PF00665">
    <property type="entry name" value="rve"/>
    <property type="match status" value="1"/>
</dbReference>
<dbReference type="Gene3D" id="1.10.10.60">
    <property type="entry name" value="Homeodomain-like"/>
    <property type="match status" value="1"/>
</dbReference>
<dbReference type="GO" id="GO:0006313">
    <property type="term" value="P:DNA transposition"/>
    <property type="evidence" value="ECO:0007669"/>
    <property type="project" value="InterPro"/>
</dbReference>
<comment type="similarity">
    <text evidence="1">Belongs to the transposase 8 family.</text>
</comment>
<name>A0A6C0U6I4_9GAMM</name>
<gene>
    <name evidence="3" type="ORF">G3T16_05925</name>
    <name evidence="4" type="ORF">G3T16_17750</name>
</gene>
<keyword evidence="5" id="KW-1185">Reference proteome</keyword>
<dbReference type="InterPro" id="IPR002514">
    <property type="entry name" value="Transposase_8"/>
</dbReference>
<dbReference type="KEGG" id="kim:G3T16_17750"/>
<dbReference type="GO" id="GO:0015074">
    <property type="term" value="P:DNA integration"/>
    <property type="evidence" value="ECO:0007669"/>
    <property type="project" value="InterPro"/>
</dbReference>
<evidence type="ECO:0000313" key="4">
    <source>
        <dbReference type="EMBL" id="QIB66959.1"/>
    </source>
</evidence>
<dbReference type="InterPro" id="IPR025948">
    <property type="entry name" value="HTH-like_dom"/>
</dbReference>
<reference evidence="4 5" key="1">
    <citation type="submission" date="2020-02" db="EMBL/GenBank/DDBJ databases">
        <title>Genome sequencing for Kineobactrum sp. M2.</title>
        <authorList>
            <person name="Park S.-J."/>
        </authorList>
    </citation>
    <scope>NUCLEOTIDE SEQUENCE [LARGE SCALE GENOMIC DNA]</scope>
    <source>
        <strain evidence="4 5">M2</strain>
    </source>
</reference>
<feature type="domain" description="Integrase catalytic" evidence="2">
    <location>
        <begin position="227"/>
        <end position="393"/>
    </location>
</feature>
<dbReference type="PROSITE" id="PS50994">
    <property type="entry name" value="INTEGRASE"/>
    <property type="match status" value="1"/>
</dbReference>
<dbReference type="AlphaFoldDB" id="A0A6C0U6I4"/>
<dbReference type="InterPro" id="IPR001584">
    <property type="entry name" value="Integrase_cat-core"/>
</dbReference>
<evidence type="ECO:0000259" key="2">
    <source>
        <dbReference type="PROSITE" id="PS50994"/>
    </source>
</evidence>
<dbReference type="Gene3D" id="3.30.420.10">
    <property type="entry name" value="Ribonuclease H-like superfamily/Ribonuclease H"/>
    <property type="match status" value="1"/>
</dbReference>
<dbReference type="InterPro" id="IPR009057">
    <property type="entry name" value="Homeodomain-like_sf"/>
</dbReference>
<dbReference type="NCBIfam" id="NF033516">
    <property type="entry name" value="transpos_IS3"/>
    <property type="match status" value="1"/>
</dbReference>
<dbReference type="Pfam" id="PF13276">
    <property type="entry name" value="HTH_21"/>
    <property type="match status" value="1"/>
</dbReference>
<dbReference type="SUPFAM" id="SSF53098">
    <property type="entry name" value="Ribonuclease H-like"/>
    <property type="match status" value="1"/>
</dbReference>
<dbReference type="Proteomes" id="UP000477680">
    <property type="component" value="Chromosome"/>
</dbReference>
<dbReference type="GO" id="GO:0003677">
    <property type="term" value="F:DNA binding"/>
    <property type="evidence" value="ECO:0007669"/>
    <property type="project" value="InterPro"/>
</dbReference>
<dbReference type="KEGG" id="kim:G3T16_05925"/>
<dbReference type="InterPro" id="IPR050900">
    <property type="entry name" value="Transposase_IS3/IS150/IS904"/>
</dbReference>
<organism evidence="4 5">
    <name type="scientific">Kineobactrum salinum</name>
    <dbReference type="NCBI Taxonomy" id="2708301"/>
    <lineage>
        <taxon>Bacteria</taxon>
        <taxon>Pseudomonadati</taxon>
        <taxon>Pseudomonadota</taxon>
        <taxon>Gammaproteobacteria</taxon>
        <taxon>Cellvibrionales</taxon>
        <taxon>Halieaceae</taxon>
        <taxon>Kineobactrum</taxon>
    </lineage>
</organism>
<accession>A0A6C0U6I4</accession>
<dbReference type="PANTHER" id="PTHR46889:SF4">
    <property type="entry name" value="TRANSPOSASE INSO FOR INSERTION SEQUENCE ELEMENT IS911B-RELATED"/>
    <property type="match status" value="1"/>
</dbReference>
<dbReference type="InterPro" id="IPR036397">
    <property type="entry name" value="RNaseH_sf"/>
</dbReference>
<dbReference type="RefSeq" id="WP_163494256.1">
    <property type="nucleotide sequence ID" value="NZ_CP048711.1"/>
</dbReference>